<dbReference type="Proteomes" id="UP000708576">
    <property type="component" value="Unassembled WGS sequence"/>
</dbReference>
<accession>A0ABS5JTS5</accession>
<protein>
    <submittedName>
        <fullName evidence="1">Uncharacterized protein</fullName>
    </submittedName>
</protein>
<reference evidence="1 2" key="1">
    <citation type="journal article" date="2015" name="Int. J. Syst. Evol. Microbiol.">
        <title>Carboxylicivirga linearis sp. nov., isolated from a sea cucumber culture pond.</title>
        <authorList>
            <person name="Wang F.Q."/>
            <person name="Zhou Y.X."/>
            <person name="Lin X.Z."/>
            <person name="Chen G.J."/>
            <person name="Du Z.J."/>
        </authorList>
    </citation>
    <scope>NUCLEOTIDE SEQUENCE [LARGE SCALE GENOMIC DNA]</scope>
    <source>
        <strain evidence="1 2">FB218</strain>
    </source>
</reference>
<evidence type="ECO:0000313" key="1">
    <source>
        <dbReference type="EMBL" id="MBS2098195.1"/>
    </source>
</evidence>
<comment type="caution">
    <text evidence="1">The sequence shown here is derived from an EMBL/GenBank/DDBJ whole genome shotgun (WGS) entry which is preliminary data.</text>
</comment>
<keyword evidence="2" id="KW-1185">Reference proteome</keyword>
<name>A0ABS5JTS5_9BACT</name>
<dbReference type="RefSeq" id="WP_212215441.1">
    <property type="nucleotide sequence ID" value="NZ_JAGUCO010000004.1"/>
</dbReference>
<sequence length="243" mass="28765">MNETEIRELIESRIFILLRKDDEQLPSKNEDAIRRRLLKKIIDAFPYIIQKEKRVSNDFKLSKWNSLLKGGDYSFRKGIEGNVQWEDYSLNIVSLFLAMIRIQPSISFTELLNIFCTEKEQESSNEYGLNWNKLIDYLEEANLPTFYTLVDQPMLNIIDLVDKFYDEIKITHIHPVAYQQLFYWFGEATVGIGYNAFDEFNRNRNSKTAWASAIEEHLKIYGLNEEIFNVFLNNTLYPLLQFT</sequence>
<gene>
    <name evidence="1" type="ORF">KEM10_07865</name>
</gene>
<dbReference type="EMBL" id="JAGUCO010000004">
    <property type="protein sequence ID" value="MBS2098195.1"/>
    <property type="molecule type" value="Genomic_DNA"/>
</dbReference>
<proteinExistence type="predicted"/>
<organism evidence="1 2">
    <name type="scientific">Carboxylicivirga linearis</name>
    <dbReference type="NCBI Taxonomy" id="1628157"/>
    <lineage>
        <taxon>Bacteria</taxon>
        <taxon>Pseudomonadati</taxon>
        <taxon>Bacteroidota</taxon>
        <taxon>Bacteroidia</taxon>
        <taxon>Marinilabiliales</taxon>
        <taxon>Marinilabiliaceae</taxon>
        <taxon>Carboxylicivirga</taxon>
    </lineage>
</organism>
<evidence type="ECO:0000313" key="2">
    <source>
        <dbReference type="Proteomes" id="UP000708576"/>
    </source>
</evidence>